<dbReference type="KEGG" id="salk:FBQ74_12640"/>
<dbReference type="Pfam" id="PF13561">
    <property type="entry name" value="adh_short_C2"/>
    <property type="match status" value="1"/>
</dbReference>
<dbReference type="EMBL" id="CP039852">
    <property type="protein sequence ID" value="QCZ94266.1"/>
    <property type="molecule type" value="Genomic_DNA"/>
</dbReference>
<name>A0A5B7YG17_9ALTE</name>
<proteinExistence type="inferred from homology"/>
<sequence length="255" mass="28012">MNALLKNKNILVTGAAGLLGAQLCQAILGQGGKVIAADLTFDKNDFFSQKNQAEYNGRLETVKTDVTQPHEVEALFGQIDSIDGAVNCSYPRNKSYGQHFFDVTMESFNDNLAQNLGSAFLFMQQSAKYFKKSMQPFSLVNISSIYGVVAPKFEVYENTQMTMPVEYAAIKAALQHLSRYAAAYVNDSKFRVNCICPGGIFDNQSQSFLTAYKQQTNGKGMLDVNDVTGSIIFLLSDLSSYVTGQNIVVDDGFCL</sequence>
<gene>
    <name evidence="3" type="ORF">FBQ74_12640</name>
</gene>
<dbReference type="SUPFAM" id="SSF51735">
    <property type="entry name" value="NAD(P)-binding Rossmann-fold domains"/>
    <property type="match status" value="1"/>
</dbReference>
<dbReference type="OrthoDB" id="7301144at2"/>
<evidence type="ECO:0000313" key="3">
    <source>
        <dbReference type="EMBL" id="QCZ94266.1"/>
    </source>
</evidence>
<dbReference type="InterPro" id="IPR002347">
    <property type="entry name" value="SDR_fam"/>
</dbReference>
<accession>A0A5B7YG17</accession>
<evidence type="ECO:0000256" key="1">
    <source>
        <dbReference type="ARBA" id="ARBA00006484"/>
    </source>
</evidence>
<comment type="similarity">
    <text evidence="1">Belongs to the short-chain dehydrogenases/reductases (SDR) family.</text>
</comment>
<keyword evidence="4" id="KW-1185">Reference proteome</keyword>
<dbReference type="AlphaFoldDB" id="A0A5B7YG17"/>
<evidence type="ECO:0000313" key="4">
    <source>
        <dbReference type="Proteomes" id="UP000304912"/>
    </source>
</evidence>
<evidence type="ECO:0000256" key="2">
    <source>
        <dbReference type="ARBA" id="ARBA00023002"/>
    </source>
</evidence>
<dbReference type="PRINTS" id="PR00081">
    <property type="entry name" value="GDHRDH"/>
</dbReference>
<organism evidence="3 4">
    <name type="scientific">Salinimonas iocasae</name>
    <dbReference type="NCBI Taxonomy" id="2572577"/>
    <lineage>
        <taxon>Bacteria</taxon>
        <taxon>Pseudomonadati</taxon>
        <taxon>Pseudomonadota</taxon>
        <taxon>Gammaproteobacteria</taxon>
        <taxon>Alteromonadales</taxon>
        <taxon>Alteromonadaceae</taxon>
        <taxon>Alteromonas/Salinimonas group</taxon>
        <taxon>Salinimonas</taxon>
    </lineage>
</organism>
<dbReference type="GO" id="GO:0016616">
    <property type="term" value="F:oxidoreductase activity, acting on the CH-OH group of donors, NAD or NADP as acceptor"/>
    <property type="evidence" value="ECO:0007669"/>
    <property type="project" value="TreeGrafter"/>
</dbReference>
<dbReference type="PANTHER" id="PTHR42760">
    <property type="entry name" value="SHORT-CHAIN DEHYDROGENASES/REDUCTASES FAMILY MEMBER"/>
    <property type="match status" value="1"/>
</dbReference>
<dbReference type="Proteomes" id="UP000304912">
    <property type="component" value="Chromosome"/>
</dbReference>
<dbReference type="RefSeq" id="WP_139757006.1">
    <property type="nucleotide sequence ID" value="NZ_CP039852.1"/>
</dbReference>
<dbReference type="PANTHER" id="PTHR42760:SF133">
    <property type="entry name" value="3-OXOACYL-[ACYL-CARRIER-PROTEIN] REDUCTASE"/>
    <property type="match status" value="1"/>
</dbReference>
<reference evidence="3 4" key="1">
    <citation type="submission" date="2019-04" db="EMBL/GenBank/DDBJ databases">
        <title>Salinimonas iocasae sp. nov., a halophilic bacterium isolated from the outer tube casing of tubeworms in Okinawa Trough.</title>
        <authorList>
            <person name="Zhang H."/>
            <person name="Wang H."/>
            <person name="Li C."/>
        </authorList>
    </citation>
    <scope>NUCLEOTIDE SEQUENCE [LARGE SCALE GENOMIC DNA]</scope>
    <source>
        <strain evidence="3 4">KX18D6</strain>
    </source>
</reference>
<dbReference type="Gene3D" id="3.40.50.720">
    <property type="entry name" value="NAD(P)-binding Rossmann-like Domain"/>
    <property type="match status" value="1"/>
</dbReference>
<keyword evidence="2" id="KW-0560">Oxidoreductase</keyword>
<dbReference type="NCBIfam" id="NF006619">
    <property type="entry name" value="PRK09186.1"/>
    <property type="match status" value="1"/>
</dbReference>
<protein>
    <submittedName>
        <fullName evidence="3">SDR family oxidoreductase</fullName>
    </submittedName>
</protein>
<dbReference type="InterPro" id="IPR036291">
    <property type="entry name" value="NAD(P)-bd_dom_sf"/>
</dbReference>